<feature type="transmembrane region" description="Helical" evidence="1">
    <location>
        <begin position="256"/>
        <end position="278"/>
    </location>
</feature>
<evidence type="ECO:0000313" key="3">
    <source>
        <dbReference type="EMBL" id="AOZ96069.1"/>
    </source>
</evidence>
<evidence type="ECO:0000256" key="2">
    <source>
        <dbReference type="SAM" id="SignalP"/>
    </source>
</evidence>
<reference evidence="4" key="1">
    <citation type="submission" date="2016-10" db="EMBL/GenBank/DDBJ databases">
        <title>The complete genome sequence of the rumen bacterium Butyrivibrio hungatei MB2003.</title>
        <authorList>
            <person name="Palevich N."/>
            <person name="Kelly W.J."/>
            <person name="Leahy S.C."/>
            <person name="Altermann E."/>
            <person name="Rakonjac J."/>
            <person name="Attwood G.T."/>
        </authorList>
    </citation>
    <scope>NUCLEOTIDE SEQUENCE [LARGE SCALE GENOMIC DNA]</scope>
    <source>
        <strain evidence="4">MB2003</strain>
    </source>
</reference>
<gene>
    <name evidence="3" type="ORF">bhn_I1035</name>
</gene>
<keyword evidence="4" id="KW-1185">Reference proteome</keyword>
<dbReference type="Proteomes" id="UP000179284">
    <property type="component" value="Chromosome I"/>
</dbReference>
<feature type="signal peptide" evidence="2">
    <location>
        <begin position="1"/>
        <end position="22"/>
    </location>
</feature>
<keyword evidence="1" id="KW-1133">Transmembrane helix</keyword>
<organism evidence="3 4">
    <name type="scientific">Butyrivibrio hungatei</name>
    <dbReference type="NCBI Taxonomy" id="185008"/>
    <lineage>
        <taxon>Bacteria</taxon>
        <taxon>Bacillati</taxon>
        <taxon>Bacillota</taxon>
        <taxon>Clostridia</taxon>
        <taxon>Lachnospirales</taxon>
        <taxon>Lachnospiraceae</taxon>
        <taxon>Butyrivibrio</taxon>
    </lineage>
</organism>
<accession>A0A1D9P0R3</accession>
<keyword evidence="2" id="KW-0732">Signal</keyword>
<sequence length="282" mass="31101">MKKYRNIIIVLSATLFIGTAIMAMNSVDTYAVTDYDGNGIITHDEKKRYYLEVYGVDMDAPNAVEQMQNAMNTLGEKYNTNNTETLNSTKETQKQETHTHSYTATVTKEPSCTEAGEITYKCSCGDSYTEVIAMKPHDYESSVTKEPTCTETGTETKVCKNCGDTIESVLPALGHKAGDWVVEKEPTCAEEGRNVRYCTVCGEAVETMIVDKLPHTEGGWEIIQKPTLTKTGLKVIKCTECGEILQEEEIPANTTLLYILIGAGIVALIGVIVGIIAYKRRH</sequence>
<proteinExistence type="predicted"/>
<feature type="chain" id="PRO_5009444002" description="LPXTG-motif cell wall anchor domain-containing protein" evidence="2">
    <location>
        <begin position="23"/>
        <end position="282"/>
    </location>
</feature>
<dbReference type="KEGG" id="bhu:bhn_I1035"/>
<protein>
    <recommendedName>
        <fullName evidence="5">LPXTG-motif cell wall anchor domain-containing protein</fullName>
    </recommendedName>
</protein>
<keyword evidence="1" id="KW-0812">Transmembrane</keyword>
<evidence type="ECO:0000256" key="1">
    <source>
        <dbReference type="SAM" id="Phobius"/>
    </source>
</evidence>
<evidence type="ECO:0000313" key="4">
    <source>
        <dbReference type="Proteomes" id="UP000179284"/>
    </source>
</evidence>
<dbReference type="EMBL" id="CP017831">
    <property type="protein sequence ID" value="AOZ96069.1"/>
    <property type="molecule type" value="Genomic_DNA"/>
</dbReference>
<evidence type="ECO:0008006" key="5">
    <source>
        <dbReference type="Google" id="ProtNLM"/>
    </source>
</evidence>
<dbReference type="AlphaFoldDB" id="A0A1D9P0R3"/>
<name>A0A1D9P0R3_9FIRM</name>
<dbReference type="OrthoDB" id="2046424at2"/>
<keyword evidence="1" id="KW-0472">Membrane</keyword>
<dbReference type="RefSeq" id="WP_071175789.1">
    <property type="nucleotide sequence ID" value="NZ_CP017831.1"/>
</dbReference>